<evidence type="ECO:0000259" key="5">
    <source>
        <dbReference type="PROSITE" id="PS51352"/>
    </source>
</evidence>
<dbReference type="SUPFAM" id="SSF52833">
    <property type="entry name" value="Thioredoxin-like"/>
    <property type="match status" value="1"/>
</dbReference>
<dbReference type="GO" id="GO:0016209">
    <property type="term" value="F:antioxidant activity"/>
    <property type="evidence" value="ECO:0007669"/>
    <property type="project" value="InterPro"/>
</dbReference>
<dbReference type="RefSeq" id="WP_303687411.1">
    <property type="nucleotide sequence ID" value="NZ_CAJXYO010000026.1"/>
</dbReference>
<reference evidence="7" key="1">
    <citation type="journal article" date="2017" name="Proc. Natl. Acad. Sci. U.S.A.">
        <title>Simulation of Deepwater Horizon oil plume reveals substrate specialization within a complex community of hydrocarbon-degraders.</title>
        <authorList>
            <person name="Hu P."/>
            <person name="Dubinsky E.A."/>
            <person name="Probst A.J."/>
            <person name="Wang J."/>
            <person name="Sieber C.M.K."/>
            <person name="Tom L.M."/>
            <person name="Gardinali P."/>
            <person name="Banfield J.F."/>
            <person name="Atlas R.M."/>
            <person name="Andersen G.L."/>
        </authorList>
    </citation>
    <scope>NUCLEOTIDE SEQUENCE [LARGE SCALE GENOMIC DNA]</scope>
</reference>
<dbReference type="Pfam" id="PF14289">
    <property type="entry name" value="DUF4369"/>
    <property type="match status" value="1"/>
</dbReference>
<evidence type="ECO:0000256" key="3">
    <source>
        <dbReference type="ARBA" id="ARBA00023157"/>
    </source>
</evidence>
<dbReference type="PANTHER" id="PTHR42852:SF6">
    <property type="entry name" value="THIOL:DISULFIDE INTERCHANGE PROTEIN DSBE"/>
    <property type="match status" value="1"/>
</dbReference>
<dbReference type="InterPro" id="IPR013766">
    <property type="entry name" value="Thioredoxin_domain"/>
</dbReference>
<evidence type="ECO:0000313" key="6">
    <source>
        <dbReference type="EMBL" id="OUS12141.1"/>
    </source>
</evidence>
<dbReference type="InterPro" id="IPR017937">
    <property type="entry name" value="Thioredoxin_CS"/>
</dbReference>
<dbReference type="InterPro" id="IPR050553">
    <property type="entry name" value="Thioredoxin_ResA/DsbE_sf"/>
</dbReference>
<sequence length="372" mass="41944">MKYLFFFLSIIAINQCNSVQKETHYIEGNASGVANGMRVYLNELDEKGRTQVMDTSIVMEESFYFDQKEKLAGEEIRFITLDGSEGNFVLLVNNEPLKVELRKDSLIKSTVIGSKPNHELKKFKERQSSYVTTSKKFQGERVAALRNGDNAQAAAVVNKWTTAENEFKTYAIRTMSDNSSSIIAPMILGELLQNKFLDATTSRNYYNEFDTHIKESIMAQRIDAFLKKAESVAIGAKAPELEGTNPEGKVIKLSEVLGKVTLVDFWASWCGPCRRENPNVVDAYNKYHSKGFNILSVSLDRPNGEKAWKDAIIKDKMNWNHISRLMYFGPLAKLYNVSAIPATFLLDENGVIIATNLRGQQLHNKLEELLGS</sequence>
<proteinExistence type="predicted"/>
<dbReference type="InterPro" id="IPR036249">
    <property type="entry name" value="Thioredoxin-like_sf"/>
</dbReference>
<dbReference type="EMBL" id="MAAX01000165">
    <property type="protein sequence ID" value="OUS12141.1"/>
    <property type="molecule type" value="Genomic_DNA"/>
</dbReference>
<dbReference type="GO" id="GO:0030313">
    <property type="term" value="C:cell envelope"/>
    <property type="evidence" value="ECO:0007669"/>
    <property type="project" value="UniProtKB-SubCell"/>
</dbReference>
<dbReference type="InterPro" id="IPR000866">
    <property type="entry name" value="AhpC/TSA"/>
</dbReference>
<dbReference type="CDD" id="cd02966">
    <property type="entry name" value="TlpA_like_family"/>
    <property type="match status" value="1"/>
</dbReference>
<dbReference type="AlphaFoldDB" id="A0A1Z8AP87"/>
<name>A0A1Z8AP87_9FLAO</name>
<evidence type="ECO:0000256" key="4">
    <source>
        <dbReference type="ARBA" id="ARBA00023284"/>
    </source>
</evidence>
<dbReference type="Gene3D" id="3.40.30.10">
    <property type="entry name" value="Glutaredoxin"/>
    <property type="match status" value="1"/>
</dbReference>
<accession>A0A1Z8AP87</accession>
<evidence type="ECO:0000313" key="7">
    <source>
        <dbReference type="Proteomes" id="UP000196102"/>
    </source>
</evidence>
<dbReference type="PANTHER" id="PTHR42852">
    <property type="entry name" value="THIOL:DISULFIDE INTERCHANGE PROTEIN DSBE"/>
    <property type="match status" value="1"/>
</dbReference>
<dbReference type="PROSITE" id="PS51352">
    <property type="entry name" value="THIOREDOXIN_2"/>
    <property type="match status" value="1"/>
</dbReference>
<dbReference type="PROSITE" id="PS00194">
    <property type="entry name" value="THIOREDOXIN_1"/>
    <property type="match status" value="1"/>
</dbReference>
<dbReference type="GO" id="GO:0016491">
    <property type="term" value="F:oxidoreductase activity"/>
    <property type="evidence" value="ECO:0007669"/>
    <property type="project" value="InterPro"/>
</dbReference>
<protein>
    <submittedName>
        <fullName evidence="6">Thiol:disulfide interchange protein</fullName>
    </submittedName>
</protein>
<dbReference type="Pfam" id="PF00578">
    <property type="entry name" value="AhpC-TSA"/>
    <property type="match status" value="1"/>
</dbReference>
<keyword evidence="4" id="KW-0676">Redox-active center</keyword>
<organism evidence="6 7">
    <name type="scientific">Nonlabens dokdonensis</name>
    <dbReference type="NCBI Taxonomy" id="328515"/>
    <lineage>
        <taxon>Bacteria</taxon>
        <taxon>Pseudomonadati</taxon>
        <taxon>Bacteroidota</taxon>
        <taxon>Flavobacteriia</taxon>
        <taxon>Flavobacteriales</taxon>
        <taxon>Flavobacteriaceae</taxon>
        <taxon>Nonlabens</taxon>
    </lineage>
</organism>
<comment type="subcellular location">
    <subcellularLocation>
        <location evidence="1">Cell envelope</location>
    </subcellularLocation>
</comment>
<gene>
    <name evidence="6" type="ORF">A9Q93_10615</name>
</gene>
<keyword evidence="3" id="KW-1015">Disulfide bond</keyword>
<comment type="caution">
    <text evidence="6">The sequence shown here is derived from an EMBL/GenBank/DDBJ whole genome shotgun (WGS) entry which is preliminary data.</text>
</comment>
<dbReference type="Proteomes" id="UP000196102">
    <property type="component" value="Unassembled WGS sequence"/>
</dbReference>
<keyword evidence="2" id="KW-0201">Cytochrome c-type biogenesis</keyword>
<feature type="domain" description="Thioredoxin" evidence="5">
    <location>
        <begin position="232"/>
        <end position="372"/>
    </location>
</feature>
<evidence type="ECO:0000256" key="1">
    <source>
        <dbReference type="ARBA" id="ARBA00004196"/>
    </source>
</evidence>
<dbReference type="InterPro" id="IPR025380">
    <property type="entry name" value="DUF4369"/>
</dbReference>
<dbReference type="GO" id="GO:0017004">
    <property type="term" value="P:cytochrome complex assembly"/>
    <property type="evidence" value="ECO:0007669"/>
    <property type="project" value="UniProtKB-KW"/>
</dbReference>
<evidence type="ECO:0000256" key="2">
    <source>
        <dbReference type="ARBA" id="ARBA00022748"/>
    </source>
</evidence>